<proteinExistence type="predicted"/>
<organism evidence="2 3">
    <name type="scientific">Mycolicibacterium grossiae</name>
    <dbReference type="NCBI Taxonomy" id="1552759"/>
    <lineage>
        <taxon>Bacteria</taxon>
        <taxon>Bacillati</taxon>
        <taxon>Actinomycetota</taxon>
        <taxon>Actinomycetes</taxon>
        <taxon>Mycobacteriales</taxon>
        <taxon>Mycobacteriaceae</taxon>
        <taxon>Mycolicibacterium</taxon>
    </lineage>
</organism>
<dbReference type="AlphaFoldDB" id="A0A1E8Q163"/>
<name>A0A1E8Q163_9MYCO</name>
<evidence type="ECO:0000256" key="1">
    <source>
        <dbReference type="SAM" id="Phobius"/>
    </source>
</evidence>
<sequence length="301" mass="31021">MNRPRGNPVVTTIAPPPLSPGGRTAFRVFLVVVATVAVVGTVVALGATAWGVSTFRVVADEKTLPAGTRTLTIDTGDVPAAVRLRTDRDAVEPRITMRLLDTARSGEQALDVRTSGSDTRVVVAGARADVLGWGRAGEITVSLPPETSRRLAVTTRQGTGVLFAGADLDSLTATNADGAVVLGGSARRLEVRTQDADVVTREPVAVAESFVADTVNGDVTVDFADAAPATIEAATETGDVALGLPDPGPYLVRASGTSTRVRVSETEDAGRAAARVTVRAGDGSAVVDRSGAPRLARHDRP</sequence>
<keyword evidence="1" id="KW-1133">Transmembrane helix</keyword>
<keyword evidence="1" id="KW-0812">Transmembrane</keyword>
<feature type="transmembrane region" description="Helical" evidence="1">
    <location>
        <begin position="28"/>
        <end position="52"/>
    </location>
</feature>
<keyword evidence="1" id="KW-0472">Membrane</keyword>
<evidence type="ECO:0000313" key="2">
    <source>
        <dbReference type="EMBL" id="OFJ51740.1"/>
    </source>
</evidence>
<dbReference type="Proteomes" id="UP000178953">
    <property type="component" value="Unassembled WGS sequence"/>
</dbReference>
<evidence type="ECO:0000313" key="3">
    <source>
        <dbReference type="Proteomes" id="UP000178953"/>
    </source>
</evidence>
<dbReference type="EMBL" id="MCHX01000057">
    <property type="protein sequence ID" value="OFJ51740.1"/>
    <property type="molecule type" value="Genomic_DNA"/>
</dbReference>
<dbReference type="OrthoDB" id="4620851at2"/>
<evidence type="ECO:0008006" key="4">
    <source>
        <dbReference type="Google" id="ProtNLM"/>
    </source>
</evidence>
<reference evidence="2 3" key="1">
    <citation type="submission" date="2016-09" db="EMBL/GenBank/DDBJ databases">
        <title>genome sequence of Mycobacterium sp. 739 SCH.</title>
        <authorList>
            <person name="Greninger A.L."/>
            <person name="Qin X."/>
            <person name="Jerome K."/>
            <person name="Vora S."/>
            <person name="Quinn K."/>
        </authorList>
    </citation>
    <scope>NUCLEOTIDE SEQUENCE [LARGE SCALE GENOMIC DNA]</scope>
    <source>
        <strain evidence="2 3">SCH</strain>
    </source>
</reference>
<gene>
    <name evidence="2" type="ORF">BEL07_21165</name>
</gene>
<keyword evidence="3" id="KW-1185">Reference proteome</keyword>
<comment type="caution">
    <text evidence="2">The sequence shown here is derived from an EMBL/GenBank/DDBJ whole genome shotgun (WGS) entry which is preliminary data.</text>
</comment>
<accession>A0A1E8Q163</accession>
<protein>
    <recommendedName>
        <fullName evidence="4">Adhesin domain-containing protein</fullName>
    </recommendedName>
</protein>